<evidence type="ECO:0000313" key="5">
    <source>
        <dbReference type="EMBL" id="EMF10482.1"/>
    </source>
</evidence>
<dbReference type="eggNOG" id="KOG2504">
    <property type="taxonomic scope" value="Eukaryota"/>
</dbReference>
<evidence type="ECO:0000256" key="1">
    <source>
        <dbReference type="ARBA" id="ARBA00004141"/>
    </source>
</evidence>
<feature type="transmembrane region" description="Helical" evidence="4">
    <location>
        <begin position="73"/>
        <end position="92"/>
    </location>
</feature>
<dbReference type="Proteomes" id="UP000016931">
    <property type="component" value="Unassembled WGS sequence"/>
</dbReference>
<gene>
    <name evidence="5" type="ORF">SEPMUDRAFT_119032</name>
</gene>
<evidence type="ECO:0000256" key="3">
    <source>
        <dbReference type="SAM" id="MobiDB-lite"/>
    </source>
</evidence>
<feature type="transmembrane region" description="Helical" evidence="4">
    <location>
        <begin position="125"/>
        <end position="149"/>
    </location>
</feature>
<dbReference type="RefSeq" id="XP_016758603.1">
    <property type="nucleotide sequence ID" value="XM_016901474.1"/>
</dbReference>
<dbReference type="InterPro" id="IPR011701">
    <property type="entry name" value="MFS"/>
</dbReference>
<dbReference type="HOGENOM" id="CLU_001265_1_1_1"/>
<feature type="transmembrane region" description="Helical" evidence="4">
    <location>
        <begin position="299"/>
        <end position="320"/>
    </location>
</feature>
<evidence type="ECO:0000313" key="6">
    <source>
        <dbReference type="Proteomes" id="UP000016931"/>
    </source>
</evidence>
<keyword evidence="4" id="KW-0472">Membrane</keyword>
<keyword evidence="4" id="KW-0812">Transmembrane</keyword>
<dbReference type="PANTHER" id="PTHR11360:SF130">
    <property type="entry name" value="MAJOR FACILITATOR SUPERFAMILY (MFS) PROFILE DOMAIN-CONTAINING PROTEIN-RELATED"/>
    <property type="match status" value="1"/>
</dbReference>
<dbReference type="OMA" id="AQSFYLI"/>
<dbReference type="AlphaFoldDB" id="N1QFG6"/>
<evidence type="ECO:0000256" key="2">
    <source>
        <dbReference type="ARBA" id="ARBA00006727"/>
    </source>
</evidence>
<name>N1QFG6_SPHMS</name>
<feature type="transmembrane region" description="Helical" evidence="4">
    <location>
        <begin position="326"/>
        <end position="351"/>
    </location>
</feature>
<protein>
    <submittedName>
        <fullName evidence="5">MFS general substrate transporter</fullName>
    </submittedName>
</protein>
<feature type="compositionally biased region" description="Polar residues" evidence="3">
    <location>
        <begin position="1"/>
        <end position="10"/>
    </location>
</feature>
<dbReference type="Gene3D" id="1.20.1250.20">
    <property type="entry name" value="MFS general substrate transporter like domains"/>
    <property type="match status" value="1"/>
</dbReference>
<evidence type="ECO:0000256" key="4">
    <source>
        <dbReference type="SAM" id="Phobius"/>
    </source>
</evidence>
<feature type="transmembrane region" description="Helical" evidence="4">
    <location>
        <begin position="396"/>
        <end position="415"/>
    </location>
</feature>
<dbReference type="Pfam" id="PF07690">
    <property type="entry name" value="MFS_1"/>
    <property type="match status" value="1"/>
</dbReference>
<feature type="transmembrane region" description="Helical" evidence="4">
    <location>
        <begin position="363"/>
        <end position="384"/>
    </location>
</feature>
<dbReference type="PANTHER" id="PTHR11360">
    <property type="entry name" value="MONOCARBOXYLATE TRANSPORTER"/>
    <property type="match status" value="1"/>
</dbReference>
<feature type="transmembrane region" description="Helical" evidence="4">
    <location>
        <begin position="272"/>
        <end position="292"/>
    </location>
</feature>
<dbReference type="GeneID" id="27898611"/>
<dbReference type="InterPro" id="IPR050327">
    <property type="entry name" value="Proton-linked_MCT"/>
</dbReference>
<feature type="transmembrane region" description="Helical" evidence="4">
    <location>
        <begin position="161"/>
        <end position="180"/>
    </location>
</feature>
<feature type="transmembrane region" description="Helical" evidence="4">
    <location>
        <begin position="192"/>
        <end position="212"/>
    </location>
</feature>
<comment type="similarity">
    <text evidence="2">Belongs to the major facilitator superfamily. Monocarboxylate porter (TC 2.A.1.13) family.</text>
</comment>
<reference evidence="5 6" key="1">
    <citation type="journal article" date="2012" name="PLoS Pathog.">
        <title>Diverse lifestyles and strategies of plant pathogenesis encoded in the genomes of eighteen Dothideomycetes fungi.</title>
        <authorList>
            <person name="Ohm R.A."/>
            <person name="Feau N."/>
            <person name="Henrissat B."/>
            <person name="Schoch C.L."/>
            <person name="Horwitz B.A."/>
            <person name="Barry K.W."/>
            <person name="Condon B.J."/>
            <person name="Copeland A.C."/>
            <person name="Dhillon B."/>
            <person name="Glaser F."/>
            <person name="Hesse C.N."/>
            <person name="Kosti I."/>
            <person name="LaButti K."/>
            <person name="Lindquist E.A."/>
            <person name="Lucas S."/>
            <person name="Salamov A.A."/>
            <person name="Bradshaw R.E."/>
            <person name="Ciuffetti L."/>
            <person name="Hamelin R.C."/>
            <person name="Kema G.H.J."/>
            <person name="Lawrence C."/>
            <person name="Scott J.A."/>
            <person name="Spatafora J.W."/>
            <person name="Turgeon B.G."/>
            <person name="de Wit P.J.G.M."/>
            <person name="Zhong S."/>
            <person name="Goodwin S.B."/>
            <person name="Grigoriev I.V."/>
        </authorList>
    </citation>
    <scope>NUCLEOTIDE SEQUENCE [LARGE SCALE GENOMIC DNA]</scope>
    <source>
        <strain evidence="5 6">SO2202</strain>
    </source>
</reference>
<organism evidence="5 6">
    <name type="scientific">Sphaerulina musiva (strain SO2202)</name>
    <name type="common">Poplar stem canker fungus</name>
    <name type="synonym">Septoria musiva</name>
    <dbReference type="NCBI Taxonomy" id="692275"/>
    <lineage>
        <taxon>Eukaryota</taxon>
        <taxon>Fungi</taxon>
        <taxon>Dikarya</taxon>
        <taxon>Ascomycota</taxon>
        <taxon>Pezizomycotina</taxon>
        <taxon>Dothideomycetes</taxon>
        <taxon>Dothideomycetidae</taxon>
        <taxon>Mycosphaerellales</taxon>
        <taxon>Mycosphaerellaceae</taxon>
        <taxon>Sphaerulina</taxon>
    </lineage>
</organism>
<comment type="subcellular location">
    <subcellularLocation>
        <location evidence="1">Membrane</location>
        <topology evidence="1">Multi-pass membrane protein</topology>
    </subcellularLocation>
</comment>
<feature type="transmembrane region" description="Helical" evidence="4">
    <location>
        <begin position="34"/>
        <end position="53"/>
    </location>
</feature>
<accession>N1QFG6</accession>
<dbReference type="InterPro" id="IPR036259">
    <property type="entry name" value="MFS_trans_sf"/>
</dbReference>
<keyword evidence="4" id="KW-1133">Transmembrane helix</keyword>
<dbReference type="GO" id="GO:0022857">
    <property type="term" value="F:transmembrane transporter activity"/>
    <property type="evidence" value="ECO:0007669"/>
    <property type="project" value="InterPro"/>
</dbReference>
<keyword evidence="6" id="KW-1185">Reference proteome</keyword>
<proteinExistence type="inferred from homology"/>
<dbReference type="SUPFAM" id="SSF103473">
    <property type="entry name" value="MFS general substrate transporter"/>
    <property type="match status" value="1"/>
</dbReference>
<feature type="transmembrane region" description="Helical" evidence="4">
    <location>
        <begin position="233"/>
        <end position="260"/>
    </location>
</feature>
<sequence length="418" mass="44915">MGDSSSSETAKTVHSEDNGCASSTQVKTPLRRQAWLQVLAGHLIVFDTFGYIGSWGLFQSYYQISLGRSPSEISWIGSIQLFLVYFVGSLSGRTLDAGYVRTALALGCSLQVVGIFTAAQSTRYWQLFLSQGICVGLGNGLTFTPMISLISTYYEDKFRPLAVSFAAAGAATGGMVFPAIAKRLLDRIGVAWTVRVMGFVFLANSAIALALVRQRTAARKSGPLLEWSAFTELPYLLFTIGVFLVLWGVYFAYYFITIFATDIVHMSSSQSFYLIMALNGIGIPGRILPAYLVTVAPSVLHIFVPAILASGLSLYLWAFVKSSSGLVIWTLVYGFCANAVQALALGGLGSLTVDKRKMGTRTGMVLSIVSFASLTGPPIASALIDARAGDFLYAQIFGGTTMVCGAMVLVGVIWVRNP</sequence>
<dbReference type="GO" id="GO:0016020">
    <property type="term" value="C:membrane"/>
    <property type="evidence" value="ECO:0007669"/>
    <property type="project" value="UniProtKB-SubCell"/>
</dbReference>
<feature type="region of interest" description="Disordered" evidence="3">
    <location>
        <begin position="1"/>
        <end position="24"/>
    </location>
</feature>
<dbReference type="EMBL" id="KB456267">
    <property type="protein sequence ID" value="EMF10482.1"/>
    <property type="molecule type" value="Genomic_DNA"/>
</dbReference>
<feature type="transmembrane region" description="Helical" evidence="4">
    <location>
        <begin position="99"/>
        <end position="119"/>
    </location>
</feature>
<dbReference type="OrthoDB" id="6499973at2759"/>